<proteinExistence type="predicted"/>
<dbReference type="EMBL" id="WNTK01000001">
    <property type="protein sequence ID" value="KAG9491996.1"/>
    <property type="molecule type" value="Genomic_DNA"/>
</dbReference>
<sequence length="108" mass="12585">MGVIQGQNGIYKNNAVLVIQYNFYSILNNVVGLRLSFGIMHSHIIGVIYRKNPSHMETIADQVLPVLVFIREAYWFHIWKSGRPHDNKNRLPFMVPCFCFPLHDSWPN</sequence>
<evidence type="ECO:0000313" key="1">
    <source>
        <dbReference type="EMBL" id="KAG9491996.1"/>
    </source>
</evidence>
<dbReference type="AlphaFoldDB" id="A0A8J6FQ53"/>
<accession>A0A8J6FQ53</accession>
<keyword evidence="2" id="KW-1185">Reference proteome</keyword>
<name>A0A8J6FQ53_ELECQ</name>
<comment type="caution">
    <text evidence="1">The sequence shown here is derived from an EMBL/GenBank/DDBJ whole genome shotgun (WGS) entry which is preliminary data.</text>
</comment>
<protein>
    <submittedName>
        <fullName evidence="1">Uncharacterized protein</fullName>
    </submittedName>
</protein>
<dbReference type="Proteomes" id="UP000770717">
    <property type="component" value="Unassembled WGS sequence"/>
</dbReference>
<gene>
    <name evidence="1" type="ORF">GDO78_000486</name>
</gene>
<evidence type="ECO:0000313" key="2">
    <source>
        <dbReference type="Proteomes" id="UP000770717"/>
    </source>
</evidence>
<organism evidence="1 2">
    <name type="scientific">Eleutherodactylus coqui</name>
    <name type="common">Puerto Rican coqui</name>
    <dbReference type="NCBI Taxonomy" id="57060"/>
    <lineage>
        <taxon>Eukaryota</taxon>
        <taxon>Metazoa</taxon>
        <taxon>Chordata</taxon>
        <taxon>Craniata</taxon>
        <taxon>Vertebrata</taxon>
        <taxon>Euteleostomi</taxon>
        <taxon>Amphibia</taxon>
        <taxon>Batrachia</taxon>
        <taxon>Anura</taxon>
        <taxon>Neobatrachia</taxon>
        <taxon>Hyloidea</taxon>
        <taxon>Eleutherodactylidae</taxon>
        <taxon>Eleutherodactylinae</taxon>
        <taxon>Eleutherodactylus</taxon>
        <taxon>Eleutherodactylus</taxon>
    </lineage>
</organism>
<reference evidence="1" key="1">
    <citation type="thesis" date="2020" institute="ProQuest LLC" country="789 East Eisenhower Parkway, Ann Arbor, MI, USA">
        <title>Comparative Genomics and Chromosome Evolution.</title>
        <authorList>
            <person name="Mudd A.B."/>
        </authorList>
    </citation>
    <scope>NUCLEOTIDE SEQUENCE</scope>
    <source>
        <strain evidence="1">HN-11 Male</strain>
        <tissue evidence="1">Kidney and liver</tissue>
    </source>
</reference>